<evidence type="ECO:0000313" key="3">
    <source>
        <dbReference type="EMBL" id="KDQ62423.1"/>
    </source>
</evidence>
<accession>A0A067Q5X4</accession>
<keyword evidence="2" id="KW-0472">Membrane</keyword>
<feature type="compositionally biased region" description="Low complexity" evidence="1">
    <location>
        <begin position="174"/>
        <end position="199"/>
    </location>
</feature>
<sequence length="277" mass="29930">MSATSTSSTLITVTPFSSQPVISTGYVPSSTNSPFFSAPPTSEPSPPPNHDATSSSLYLFTFLATLFLLLFVSSAIVLRSFLLRRQFRRRIQAAIAAGVYLPPQAGPRRRNFGEKPKLWDYRASRGGFLWSEAIPFSAKTVSPNSLKCGGDVSARPNDSSSPSRATTGFRRIFRSPFSSRASPASASHSTTPNPSSSPRILSTHPSRSNLRGKEEEPQVSRVQISLLIAMPSPHRRNSSISLKGKERSSEGGWDEEEFPNVVIGVAEEACLGVTDGP</sequence>
<dbReference type="AlphaFoldDB" id="A0A067Q5X4"/>
<keyword evidence="2" id="KW-1133">Transmembrane helix</keyword>
<evidence type="ECO:0000256" key="2">
    <source>
        <dbReference type="SAM" id="Phobius"/>
    </source>
</evidence>
<reference evidence="4" key="1">
    <citation type="journal article" date="2014" name="Proc. Natl. Acad. Sci. U.S.A.">
        <title>Extensive sampling of basidiomycete genomes demonstrates inadequacy of the white-rot/brown-rot paradigm for wood decay fungi.</title>
        <authorList>
            <person name="Riley R."/>
            <person name="Salamov A.A."/>
            <person name="Brown D.W."/>
            <person name="Nagy L.G."/>
            <person name="Floudas D."/>
            <person name="Held B.W."/>
            <person name="Levasseur A."/>
            <person name="Lombard V."/>
            <person name="Morin E."/>
            <person name="Otillar R."/>
            <person name="Lindquist E.A."/>
            <person name="Sun H."/>
            <person name="LaButti K.M."/>
            <person name="Schmutz J."/>
            <person name="Jabbour D."/>
            <person name="Luo H."/>
            <person name="Baker S.E."/>
            <person name="Pisabarro A.G."/>
            <person name="Walton J.D."/>
            <person name="Blanchette R.A."/>
            <person name="Henrissat B."/>
            <person name="Martin F."/>
            <person name="Cullen D."/>
            <person name="Hibbett D.S."/>
            <person name="Grigoriev I.V."/>
        </authorList>
    </citation>
    <scope>NUCLEOTIDE SEQUENCE [LARGE SCALE GENOMIC DNA]</scope>
    <source>
        <strain evidence="4">MUCL 33604</strain>
    </source>
</reference>
<dbReference type="OrthoDB" id="3256943at2759"/>
<gene>
    <name evidence="3" type="ORF">JAAARDRAFT_30330</name>
</gene>
<keyword evidence="2" id="KW-0812">Transmembrane</keyword>
<organism evidence="3 4">
    <name type="scientific">Jaapia argillacea MUCL 33604</name>
    <dbReference type="NCBI Taxonomy" id="933084"/>
    <lineage>
        <taxon>Eukaryota</taxon>
        <taxon>Fungi</taxon>
        <taxon>Dikarya</taxon>
        <taxon>Basidiomycota</taxon>
        <taxon>Agaricomycotina</taxon>
        <taxon>Agaricomycetes</taxon>
        <taxon>Agaricomycetidae</taxon>
        <taxon>Jaapiales</taxon>
        <taxon>Jaapiaceae</taxon>
        <taxon>Jaapia</taxon>
    </lineage>
</organism>
<protein>
    <submittedName>
        <fullName evidence="3">Uncharacterized protein</fullName>
    </submittedName>
</protein>
<feature type="compositionally biased region" description="Polar residues" evidence="1">
    <location>
        <begin position="156"/>
        <end position="166"/>
    </location>
</feature>
<dbReference type="EMBL" id="KL197711">
    <property type="protein sequence ID" value="KDQ62423.1"/>
    <property type="molecule type" value="Genomic_DNA"/>
</dbReference>
<keyword evidence="4" id="KW-1185">Reference proteome</keyword>
<feature type="region of interest" description="Disordered" evidence="1">
    <location>
        <begin position="147"/>
        <end position="257"/>
    </location>
</feature>
<dbReference type="InParanoid" id="A0A067Q5X4"/>
<feature type="transmembrane region" description="Helical" evidence="2">
    <location>
        <begin position="57"/>
        <end position="82"/>
    </location>
</feature>
<dbReference type="Proteomes" id="UP000027265">
    <property type="component" value="Unassembled WGS sequence"/>
</dbReference>
<proteinExistence type="predicted"/>
<evidence type="ECO:0000313" key="4">
    <source>
        <dbReference type="Proteomes" id="UP000027265"/>
    </source>
</evidence>
<evidence type="ECO:0000256" key="1">
    <source>
        <dbReference type="SAM" id="MobiDB-lite"/>
    </source>
</evidence>
<name>A0A067Q5X4_9AGAM</name>
<dbReference type="HOGENOM" id="CLU_051368_3_0_1"/>